<evidence type="ECO:0000256" key="9">
    <source>
        <dbReference type="ARBA" id="ARBA00030762"/>
    </source>
</evidence>
<dbReference type="Pfam" id="PF21621">
    <property type="entry name" value="MPI_cupin_dom"/>
    <property type="match status" value="1"/>
</dbReference>
<evidence type="ECO:0000313" key="12">
    <source>
        <dbReference type="EMBL" id="GAA3617149.1"/>
    </source>
</evidence>
<comment type="similarity">
    <text evidence="3">Belongs to the mannose-6-phosphate isomerase type 1 family.</text>
</comment>
<evidence type="ECO:0000313" key="13">
    <source>
        <dbReference type="Proteomes" id="UP001501074"/>
    </source>
</evidence>
<evidence type="ECO:0000259" key="11">
    <source>
        <dbReference type="Pfam" id="PF21621"/>
    </source>
</evidence>
<dbReference type="GO" id="GO:0016853">
    <property type="term" value="F:isomerase activity"/>
    <property type="evidence" value="ECO:0007669"/>
    <property type="project" value="UniProtKB-KW"/>
</dbReference>
<comment type="cofactor">
    <cofactor evidence="2">
        <name>Zn(2+)</name>
        <dbReference type="ChEBI" id="CHEBI:29105"/>
    </cofactor>
</comment>
<dbReference type="InterPro" id="IPR016305">
    <property type="entry name" value="Mannose-6-P_Isomerase"/>
</dbReference>
<dbReference type="PANTHER" id="PTHR10309:SF0">
    <property type="entry name" value="MANNOSE-6-PHOSPHATE ISOMERASE"/>
    <property type="match status" value="1"/>
</dbReference>
<dbReference type="CDD" id="cd07011">
    <property type="entry name" value="cupin_PMI_type_I_N"/>
    <property type="match status" value="1"/>
</dbReference>
<evidence type="ECO:0000259" key="10">
    <source>
        <dbReference type="Pfam" id="PF20511"/>
    </source>
</evidence>
<dbReference type="Proteomes" id="UP001501074">
    <property type="component" value="Unassembled WGS sequence"/>
</dbReference>
<evidence type="ECO:0000256" key="6">
    <source>
        <dbReference type="ARBA" id="ARBA00022833"/>
    </source>
</evidence>
<evidence type="ECO:0000256" key="3">
    <source>
        <dbReference type="ARBA" id="ARBA00010772"/>
    </source>
</evidence>
<keyword evidence="6" id="KW-0862">Zinc</keyword>
<proteinExistence type="inferred from homology"/>
<dbReference type="InterPro" id="IPR011051">
    <property type="entry name" value="RmlC_Cupin_sf"/>
</dbReference>
<dbReference type="InterPro" id="IPR014710">
    <property type="entry name" value="RmlC-like_jellyroll"/>
</dbReference>
<evidence type="ECO:0000256" key="2">
    <source>
        <dbReference type="ARBA" id="ARBA00001947"/>
    </source>
</evidence>
<evidence type="ECO:0000256" key="8">
    <source>
        <dbReference type="ARBA" id="ARBA00029741"/>
    </source>
</evidence>
<reference evidence="13" key="1">
    <citation type="journal article" date="2019" name="Int. J. Syst. Evol. Microbiol.">
        <title>The Global Catalogue of Microorganisms (GCM) 10K type strain sequencing project: providing services to taxonomists for standard genome sequencing and annotation.</title>
        <authorList>
            <consortium name="The Broad Institute Genomics Platform"/>
            <consortium name="The Broad Institute Genome Sequencing Center for Infectious Disease"/>
            <person name="Wu L."/>
            <person name="Ma J."/>
        </authorList>
    </citation>
    <scope>NUCLEOTIDE SEQUENCE [LARGE SCALE GENOMIC DNA]</scope>
    <source>
        <strain evidence="13">JCM 16902</strain>
    </source>
</reference>
<dbReference type="InterPro" id="IPR049071">
    <property type="entry name" value="MPI_cupin_dom"/>
</dbReference>
<gene>
    <name evidence="12" type="primary">manA</name>
    <name evidence="12" type="ORF">GCM10022223_37130</name>
</gene>
<dbReference type="SUPFAM" id="SSF51182">
    <property type="entry name" value="RmlC-like cupins"/>
    <property type="match status" value="1"/>
</dbReference>
<dbReference type="PANTHER" id="PTHR10309">
    <property type="entry name" value="MANNOSE-6-PHOSPHATE ISOMERASE"/>
    <property type="match status" value="1"/>
</dbReference>
<dbReference type="Pfam" id="PF20511">
    <property type="entry name" value="PMI_typeI_cat"/>
    <property type="match status" value="1"/>
</dbReference>
<dbReference type="NCBIfam" id="TIGR00218">
    <property type="entry name" value="manA"/>
    <property type="match status" value="1"/>
</dbReference>
<keyword evidence="5" id="KW-0479">Metal-binding</keyword>
<comment type="catalytic activity">
    <reaction evidence="1">
        <text>D-mannose 6-phosphate = D-fructose 6-phosphate</text>
        <dbReference type="Rhea" id="RHEA:12356"/>
        <dbReference type="ChEBI" id="CHEBI:58735"/>
        <dbReference type="ChEBI" id="CHEBI:61527"/>
        <dbReference type="EC" id="5.3.1.8"/>
    </reaction>
</comment>
<sequence>MTAWTAEPSANEQYLTAVPAVTAMRNAVRDYDWGSTSALALLQSRTPSGGPEAELWMGTHPSAPSVLVLPDGRELSLPEAIERFGEQVLGRDVQARFGARLPYLFKILAIARPLSVQVHPTRQRAQEKYTTGPDSIYVDPFHKPEMLYALEPIEALFGFRPPAQVAMLLSRLRAPRLQPLIEVLGEPGPDEAARLHSALELLITWPIEDRAALVAEVASGSSRLTAEGSPDYPEVFGWLDRLIGLHPADPMVLAPLLLDLVRMVPGQTVFVDAGVPHAYLSGLGVEIMAGSDNVLRCGLTSKEINVPELLHVIDSRPLASGDSNLSQLSDDEVAWRPPVQDFQLSRVVVTGSAVTADASISGPQIVLCTKGSVTVTAAGISVPLESGQSAFVTATAGPLTLSGEGEIFRAAPGRSL</sequence>
<feature type="domain" description="Phosphomannose isomerase type I catalytic" evidence="10">
    <location>
        <begin position="24"/>
        <end position="161"/>
    </location>
</feature>
<protein>
    <recommendedName>
        <fullName evidence="4">mannose-6-phosphate isomerase</fullName>
        <ecNumber evidence="4">5.3.1.8</ecNumber>
    </recommendedName>
    <alternativeName>
        <fullName evidence="8">Phosphohexomutase</fullName>
    </alternativeName>
    <alternativeName>
        <fullName evidence="9">Phosphomannose isomerase</fullName>
    </alternativeName>
</protein>
<organism evidence="12 13">
    <name type="scientific">Kineosporia mesophila</name>
    <dbReference type="NCBI Taxonomy" id="566012"/>
    <lineage>
        <taxon>Bacteria</taxon>
        <taxon>Bacillati</taxon>
        <taxon>Actinomycetota</taxon>
        <taxon>Actinomycetes</taxon>
        <taxon>Kineosporiales</taxon>
        <taxon>Kineosporiaceae</taxon>
        <taxon>Kineosporia</taxon>
    </lineage>
</organism>
<dbReference type="InterPro" id="IPR001250">
    <property type="entry name" value="Man6P_Isoase-1"/>
</dbReference>
<keyword evidence="13" id="KW-1185">Reference proteome</keyword>
<dbReference type="EMBL" id="BAAAZO010000006">
    <property type="protein sequence ID" value="GAA3617149.1"/>
    <property type="molecule type" value="Genomic_DNA"/>
</dbReference>
<name>A0ABP6ZUM3_9ACTN</name>
<accession>A0ABP6ZUM3</accession>
<dbReference type="EC" id="5.3.1.8" evidence="4"/>
<feature type="domain" description="Mannose-6-phosphate isomerase cupin" evidence="11">
    <location>
        <begin position="339"/>
        <end position="410"/>
    </location>
</feature>
<evidence type="ECO:0000256" key="4">
    <source>
        <dbReference type="ARBA" id="ARBA00011956"/>
    </source>
</evidence>
<comment type="caution">
    <text evidence="12">The sequence shown here is derived from an EMBL/GenBank/DDBJ whole genome shotgun (WGS) entry which is preliminary data.</text>
</comment>
<dbReference type="Gene3D" id="2.60.120.10">
    <property type="entry name" value="Jelly Rolls"/>
    <property type="match status" value="2"/>
</dbReference>
<evidence type="ECO:0000256" key="7">
    <source>
        <dbReference type="ARBA" id="ARBA00023235"/>
    </source>
</evidence>
<evidence type="ECO:0000256" key="5">
    <source>
        <dbReference type="ARBA" id="ARBA00022723"/>
    </source>
</evidence>
<dbReference type="PRINTS" id="PR00714">
    <property type="entry name" value="MAN6PISMRASE"/>
</dbReference>
<dbReference type="RefSeq" id="WP_231482542.1">
    <property type="nucleotide sequence ID" value="NZ_BAAAZO010000006.1"/>
</dbReference>
<dbReference type="InterPro" id="IPR046457">
    <property type="entry name" value="PMI_typeI_cat"/>
</dbReference>
<keyword evidence="7 12" id="KW-0413">Isomerase</keyword>
<evidence type="ECO:0000256" key="1">
    <source>
        <dbReference type="ARBA" id="ARBA00000757"/>
    </source>
</evidence>
<dbReference type="PIRSF" id="PIRSF001480">
    <property type="entry name" value="Mannose-6-phosphate_isomerase"/>
    <property type="match status" value="1"/>
</dbReference>
<dbReference type="Gene3D" id="1.10.441.10">
    <property type="entry name" value="Phosphomannose Isomerase, domain 2"/>
    <property type="match status" value="1"/>
</dbReference>